<accession>A0A7J6LB79</accession>
<dbReference type="Proteomes" id="UP000570595">
    <property type="component" value="Unassembled WGS sequence"/>
</dbReference>
<protein>
    <submittedName>
        <fullName evidence="3">Uncharacterized protein</fullName>
    </submittedName>
</protein>
<evidence type="ECO:0000313" key="2">
    <source>
        <dbReference type="EMBL" id="KAF4653914.1"/>
    </source>
</evidence>
<evidence type="ECO:0000256" key="1">
    <source>
        <dbReference type="SAM" id="MobiDB-lite"/>
    </source>
</evidence>
<dbReference type="EMBL" id="JABANN010000581">
    <property type="protein sequence ID" value="KAF4656439.1"/>
    <property type="molecule type" value="Genomic_DNA"/>
</dbReference>
<dbReference type="AlphaFoldDB" id="A0A7J6LB79"/>
<evidence type="ECO:0000313" key="3">
    <source>
        <dbReference type="EMBL" id="KAF4656439.1"/>
    </source>
</evidence>
<evidence type="ECO:0000313" key="4">
    <source>
        <dbReference type="Proteomes" id="UP000570595"/>
    </source>
</evidence>
<reference evidence="4 5" key="1">
    <citation type="submission" date="2020-04" db="EMBL/GenBank/DDBJ databases">
        <title>Perkinsus olseni comparative genomics.</title>
        <authorList>
            <person name="Bogema D.R."/>
        </authorList>
    </citation>
    <scope>NUCLEOTIDE SEQUENCE [LARGE SCALE GENOMIC DNA]</scope>
    <source>
        <strain evidence="2">ATCC PRA-179</strain>
        <strain evidence="3">ATCC PRA-31</strain>
    </source>
</reference>
<name>A0A7J6LB79_PEROL</name>
<organism evidence="3 5">
    <name type="scientific">Perkinsus olseni</name>
    <name type="common">Perkinsus atlanticus</name>
    <dbReference type="NCBI Taxonomy" id="32597"/>
    <lineage>
        <taxon>Eukaryota</taxon>
        <taxon>Sar</taxon>
        <taxon>Alveolata</taxon>
        <taxon>Perkinsozoa</taxon>
        <taxon>Perkinsea</taxon>
        <taxon>Perkinsida</taxon>
        <taxon>Perkinsidae</taxon>
        <taxon>Perkinsus</taxon>
    </lineage>
</organism>
<evidence type="ECO:0000313" key="5">
    <source>
        <dbReference type="Proteomes" id="UP000572268"/>
    </source>
</evidence>
<dbReference type="EMBL" id="JABAHT010000578">
    <property type="protein sequence ID" value="KAF4653914.1"/>
    <property type="molecule type" value="Genomic_DNA"/>
</dbReference>
<feature type="compositionally biased region" description="Basic and acidic residues" evidence="1">
    <location>
        <begin position="106"/>
        <end position="116"/>
    </location>
</feature>
<feature type="non-terminal residue" evidence="3">
    <location>
        <position position="142"/>
    </location>
</feature>
<feature type="region of interest" description="Disordered" evidence="1">
    <location>
        <begin position="106"/>
        <end position="142"/>
    </location>
</feature>
<sequence>RDIRIEGADEIEDFWPDGANEDDIVDSQLLNSALESMNDVGTISDLRKTSISGCMKVIRTLDSDQDAAEISGGGPVFPRAEGFEGASKAQFLFEPACDAVELDAASKAEAPVHSEPRQAAIGSRYRPEESSYGERLLCGSAR</sequence>
<gene>
    <name evidence="3" type="ORF">FOL46_007834</name>
    <name evidence="2" type="ORF">FOZ61_008592</name>
</gene>
<dbReference type="Proteomes" id="UP000572268">
    <property type="component" value="Unassembled WGS sequence"/>
</dbReference>
<comment type="caution">
    <text evidence="3">The sequence shown here is derived from an EMBL/GenBank/DDBJ whole genome shotgun (WGS) entry which is preliminary data.</text>
</comment>
<proteinExistence type="predicted"/>